<evidence type="ECO:0000313" key="5">
    <source>
        <dbReference type="EMBL" id="MEP0866998.1"/>
    </source>
</evidence>
<dbReference type="SUPFAM" id="SSF53300">
    <property type="entry name" value="vWA-like"/>
    <property type="match status" value="1"/>
</dbReference>
<keyword evidence="3" id="KW-0732">Signal</keyword>
<keyword evidence="2" id="KW-0964">Secreted</keyword>
<dbReference type="InterPro" id="IPR036465">
    <property type="entry name" value="vWFA_dom_sf"/>
</dbReference>
<keyword evidence="6" id="KW-1185">Reference proteome</keyword>
<gene>
    <name evidence="5" type="ORF">NDI37_21335</name>
</gene>
<comment type="subcellular location">
    <subcellularLocation>
        <location evidence="1">Secreted</location>
    </subcellularLocation>
</comment>
<feature type="domain" description="VWFA" evidence="4">
    <location>
        <begin position="9"/>
        <end position="208"/>
    </location>
</feature>
<dbReference type="RefSeq" id="WP_190417909.1">
    <property type="nucleotide sequence ID" value="NZ_JAMPKK010000056.1"/>
</dbReference>
<dbReference type="PANTHER" id="PTHR47763:SF1">
    <property type="entry name" value="DUF659 DOMAIN-CONTAINING PROTEIN"/>
    <property type="match status" value="1"/>
</dbReference>
<dbReference type="Gene3D" id="3.40.50.410">
    <property type="entry name" value="von Willebrand factor, type A domain"/>
    <property type="match status" value="1"/>
</dbReference>
<sequence length="265" mass="28794">MTKALNHVDVCFVIDTTGSMGGFIQEAKQQLLDTIRLLSADSDIDLQVGLVEYRDHPPQDTTFVTRVYPLTAKLQEMQKNINKLEANGGGDHPEAVYDGVQDAANQMKWRRNSCRFILLVGDAPPHGFHADRDSNGFTHTDPARYPNGLTVQSVTAAAENQRVTVHALCMGSDRATLQSFTAIATGTSGQCASVRDAKDVISQMVAMLTSEFRNLEFDGKVLDTVQRLGSLDISATAETLACPRLQVASAIARLGKRGFLDALIV</sequence>
<protein>
    <submittedName>
        <fullName evidence="5">VWA domain-containing protein</fullName>
    </submittedName>
</protein>
<evidence type="ECO:0000313" key="6">
    <source>
        <dbReference type="Proteomes" id="UP001442494"/>
    </source>
</evidence>
<dbReference type="PROSITE" id="PS50234">
    <property type="entry name" value="VWFA"/>
    <property type="match status" value="1"/>
</dbReference>
<dbReference type="Pfam" id="PF25106">
    <property type="entry name" value="VWA_4"/>
    <property type="match status" value="1"/>
</dbReference>
<accession>A0ABV0JU78</accession>
<dbReference type="CDD" id="cd00198">
    <property type="entry name" value="vWFA"/>
    <property type="match status" value="1"/>
</dbReference>
<dbReference type="SMART" id="SM00327">
    <property type="entry name" value="VWA"/>
    <property type="match status" value="1"/>
</dbReference>
<evidence type="ECO:0000256" key="2">
    <source>
        <dbReference type="ARBA" id="ARBA00022525"/>
    </source>
</evidence>
<evidence type="ECO:0000256" key="3">
    <source>
        <dbReference type="ARBA" id="ARBA00022729"/>
    </source>
</evidence>
<dbReference type="InterPro" id="IPR056861">
    <property type="entry name" value="HMCN1-like_VWA"/>
</dbReference>
<proteinExistence type="predicted"/>
<evidence type="ECO:0000256" key="1">
    <source>
        <dbReference type="ARBA" id="ARBA00004613"/>
    </source>
</evidence>
<evidence type="ECO:0000259" key="4">
    <source>
        <dbReference type="PROSITE" id="PS50234"/>
    </source>
</evidence>
<organism evidence="5 6">
    <name type="scientific">Funiculus sociatus GB2-A5</name>
    <dbReference type="NCBI Taxonomy" id="2933946"/>
    <lineage>
        <taxon>Bacteria</taxon>
        <taxon>Bacillati</taxon>
        <taxon>Cyanobacteriota</taxon>
        <taxon>Cyanophyceae</taxon>
        <taxon>Coleofasciculales</taxon>
        <taxon>Coleofasciculaceae</taxon>
        <taxon>Funiculus</taxon>
    </lineage>
</organism>
<dbReference type="Proteomes" id="UP001442494">
    <property type="component" value="Unassembled WGS sequence"/>
</dbReference>
<dbReference type="PANTHER" id="PTHR47763">
    <property type="entry name" value="ALPHA-PROTEIN KINASE VWKA"/>
    <property type="match status" value="1"/>
</dbReference>
<dbReference type="EMBL" id="JAMPKK010000056">
    <property type="protein sequence ID" value="MEP0866998.1"/>
    <property type="molecule type" value="Genomic_DNA"/>
</dbReference>
<dbReference type="InterPro" id="IPR052969">
    <property type="entry name" value="Thr-specific_kinase-like"/>
</dbReference>
<reference evidence="5 6" key="1">
    <citation type="submission" date="2022-04" db="EMBL/GenBank/DDBJ databases">
        <title>Positive selection, recombination, and allopatry shape intraspecific diversity of widespread and dominant cyanobacteria.</title>
        <authorList>
            <person name="Wei J."/>
            <person name="Shu W."/>
            <person name="Hu C."/>
        </authorList>
    </citation>
    <scope>NUCLEOTIDE SEQUENCE [LARGE SCALE GENOMIC DNA]</scope>
    <source>
        <strain evidence="5 6">GB2-A5</strain>
    </source>
</reference>
<comment type="caution">
    <text evidence="5">The sequence shown here is derived from an EMBL/GenBank/DDBJ whole genome shotgun (WGS) entry which is preliminary data.</text>
</comment>
<dbReference type="InterPro" id="IPR002035">
    <property type="entry name" value="VWF_A"/>
</dbReference>
<name>A0ABV0JU78_9CYAN</name>